<dbReference type="PANTHER" id="PTHR30414">
    <property type="entry name" value="MINICONDUCTANCE MECHANOSENSITIVE CHANNEL YBDG"/>
    <property type="match status" value="1"/>
</dbReference>
<feature type="transmembrane region" description="Helical" evidence="5">
    <location>
        <begin position="107"/>
        <end position="125"/>
    </location>
</feature>
<dbReference type="InterPro" id="IPR006685">
    <property type="entry name" value="MscS_channel_2nd"/>
</dbReference>
<dbReference type="Pfam" id="PF00924">
    <property type="entry name" value="MS_channel_2nd"/>
    <property type="match status" value="1"/>
</dbReference>
<dbReference type="AlphaFoldDB" id="A0A2S7VWU9"/>
<dbReference type="PANTHER" id="PTHR30414:SF0">
    <property type="entry name" value="MINICONDUCTANCE MECHANOSENSITIVE CHANNEL YBDG"/>
    <property type="match status" value="1"/>
</dbReference>
<evidence type="ECO:0000256" key="4">
    <source>
        <dbReference type="ARBA" id="ARBA00023136"/>
    </source>
</evidence>
<dbReference type="GO" id="GO:0005886">
    <property type="term" value="C:plasma membrane"/>
    <property type="evidence" value="ECO:0007669"/>
    <property type="project" value="TreeGrafter"/>
</dbReference>
<reference evidence="7 8" key="1">
    <citation type="submission" date="2016-12" db="EMBL/GenBank/DDBJ databases">
        <title>Diversity of luminous bacteria.</title>
        <authorList>
            <person name="Yoshizawa S."/>
            <person name="Kogure K."/>
        </authorList>
    </citation>
    <scope>NUCLEOTIDE SEQUENCE [LARGE SCALE GENOMIC DNA]</scope>
    <source>
        <strain evidence="7 8">LC1-200</strain>
    </source>
</reference>
<keyword evidence="3 5" id="KW-1133">Transmembrane helix</keyword>
<keyword evidence="2 5" id="KW-0812">Transmembrane</keyword>
<dbReference type="OrthoDB" id="9775207at2"/>
<dbReference type="RefSeq" id="WP_105059932.1">
    <property type="nucleotide sequence ID" value="NZ_MSCJ01000001.1"/>
</dbReference>
<feature type="transmembrane region" description="Helical" evidence="5">
    <location>
        <begin position="172"/>
        <end position="189"/>
    </location>
</feature>
<dbReference type="SUPFAM" id="SSF50182">
    <property type="entry name" value="Sm-like ribonucleoproteins"/>
    <property type="match status" value="1"/>
</dbReference>
<accession>A0A2S7VWU9</accession>
<evidence type="ECO:0000313" key="8">
    <source>
        <dbReference type="Proteomes" id="UP000238730"/>
    </source>
</evidence>
<sequence>MSKEIRVDIAHILSEIGVNIEPHDNISTVFFLVLCTGVAFFSYVIVRWGLLKIVNAMLRRSKASWGSVIVKHAVFEKLSLIIPAVVLNLLIPLVLDQHIILSGLIDRLLSLWLILALIRSSYAFLDASNDIADIKLMSRDLPIKSFVQLFKLIIFLIGFIIAISVLANRSPVYFLSGLGVATGLVLLVFRDTILGFVAGIQLSANQMVKVGDWIQMDKYGANGSIEEVSLTTVKVKNWDNTVTNIPAYALVQDSFINWRQMQESGGRRIKRSVLIDIDTIKFIDSNDEAQLATIDFVPAILTKKKQNLPPNTGLTNVAIFRGYLDVYLKQHPQIRQDMTFLVRELEPTPNGLPIQIYVFVNDTRWAFYEDVQSDIFDHVFAMIPKFGLAVYQSPASSDIRSLQPLTAMEQQTIAEKQNF</sequence>
<evidence type="ECO:0000256" key="3">
    <source>
        <dbReference type="ARBA" id="ARBA00022989"/>
    </source>
</evidence>
<feature type="domain" description="Mechanosensitive ion channel MscS" evidence="6">
    <location>
        <begin position="191"/>
        <end position="259"/>
    </location>
</feature>
<evidence type="ECO:0000313" key="7">
    <source>
        <dbReference type="EMBL" id="PQJ66579.1"/>
    </source>
</evidence>
<dbReference type="InterPro" id="IPR030192">
    <property type="entry name" value="YbdG"/>
</dbReference>
<name>A0A2S7VWU9_PHOAN</name>
<dbReference type="InterPro" id="IPR023408">
    <property type="entry name" value="MscS_beta-dom_sf"/>
</dbReference>
<comment type="subcellular location">
    <subcellularLocation>
        <location evidence="1">Membrane</location>
    </subcellularLocation>
</comment>
<dbReference type="EMBL" id="MSCJ01000001">
    <property type="protein sequence ID" value="PQJ66579.1"/>
    <property type="molecule type" value="Genomic_DNA"/>
</dbReference>
<organism evidence="7 8">
    <name type="scientific">Photobacterium angustum</name>
    <dbReference type="NCBI Taxonomy" id="661"/>
    <lineage>
        <taxon>Bacteria</taxon>
        <taxon>Pseudomonadati</taxon>
        <taxon>Pseudomonadota</taxon>
        <taxon>Gammaproteobacteria</taxon>
        <taxon>Vibrionales</taxon>
        <taxon>Vibrionaceae</taxon>
        <taxon>Photobacterium</taxon>
    </lineage>
</organism>
<dbReference type="InterPro" id="IPR010920">
    <property type="entry name" value="LSM_dom_sf"/>
</dbReference>
<dbReference type="GO" id="GO:0008381">
    <property type="term" value="F:mechanosensitive monoatomic ion channel activity"/>
    <property type="evidence" value="ECO:0007669"/>
    <property type="project" value="InterPro"/>
</dbReference>
<protein>
    <submittedName>
        <fullName evidence="7">Mechanosensitive ion channel protein MscS</fullName>
    </submittedName>
</protein>
<dbReference type="Proteomes" id="UP000238730">
    <property type="component" value="Unassembled WGS sequence"/>
</dbReference>
<evidence type="ECO:0000259" key="6">
    <source>
        <dbReference type="Pfam" id="PF00924"/>
    </source>
</evidence>
<feature type="transmembrane region" description="Helical" evidence="5">
    <location>
        <begin position="29"/>
        <end position="50"/>
    </location>
</feature>
<keyword evidence="4 5" id="KW-0472">Membrane</keyword>
<evidence type="ECO:0000256" key="2">
    <source>
        <dbReference type="ARBA" id="ARBA00022692"/>
    </source>
</evidence>
<proteinExistence type="predicted"/>
<evidence type="ECO:0000256" key="5">
    <source>
        <dbReference type="SAM" id="Phobius"/>
    </source>
</evidence>
<feature type="transmembrane region" description="Helical" evidence="5">
    <location>
        <begin position="78"/>
        <end position="95"/>
    </location>
</feature>
<comment type="caution">
    <text evidence="7">The sequence shown here is derived from an EMBL/GenBank/DDBJ whole genome shotgun (WGS) entry which is preliminary data.</text>
</comment>
<gene>
    <name evidence="7" type="ORF">BTO08_03640</name>
</gene>
<dbReference type="GO" id="GO:0071470">
    <property type="term" value="P:cellular response to osmotic stress"/>
    <property type="evidence" value="ECO:0007669"/>
    <property type="project" value="InterPro"/>
</dbReference>
<evidence type="ECO:0000256" key="1">
    <source>
        <dbReference type="ARBA" id="ARBA00004370"/>
    </source>
</evidence>
<dbReference type="Gene3D" id="2.30.30.60">
    <property type="match status" value="1"/>
</dbReference>
<feature type="transmembrane region" description="Helical" evidence="5">
    <location>
        <begin position="146"/>
        <end position="166"/>
    </location>
</feature>